<comment type="caution">
    <text evidence="2">The sequence shown here is derived from an EMBL/GenBank/DDBJ whole genome shotgun (WGS) entry which is preliminary data.</text>
</comment>
<dbReference type="Proteomes" id="UP000260782">
    <property type="component" value="Unassembled WGS sequence"/>
</dbReference>
<dbReference type="EMBL" id="QVES01000023">
    <property type="protein sequence ID" value="RGB82093.1"/>
    <property type="molecule type" value="Genomic_DNA"/>
</dbReference>
<dbReference type="SMART" id="SM00382">
    <property type="entry name" value="AAA"/>
    <property type="match status" value="1"/>
</dbReference>
<dbReference type="InterPro" id="IPR003593">
    <property type="entry name" value="AAA+_ATPase"/>
</dbReference>
<sequence>MGDSKRVNPKLCWIGGQTVKLQTIRVKNFKNFTSAADGGFIEIALNGKSTVFYGNNGSGKSTLLSAVCYAAWPFINRLNNAQGTGYRTLDKEQLHIGQRSGSSARYGTGIVLQLDGETFEITKEMEKTASGRVNAVNASQQSKQAVDLAQFFNEHYLADDDTVAGDDCPKQNMPVFLNYGTNRLVLDVPLRIRKKHSFSKRTALERALENRLDFRTFFEWFRNQEDFENEQKSIKRDWDYRDPALECVRKAALSMLDDAEEIKVRRNPLRMVVIRNDKEYRVDQLSDGEKCTLALLGDIARRVAMANPCRENPMEGEGIVLIDELDLHMHPAWQRKILSVLRKLFPNIQFLITTHSPQILGEVDRSYNLFMLEKNADGESELHDRYLYGKDSDSILRADMNVTVRTSEAEELFERFYHALDQDDYTVAETVLDEMNSKLGDDPEIVKCRTQLDFSRM</sequence>
<evidence type="ECO:0000259" key="1">
    <source>
        <dbReference type="SMART" id="SM00382"/>
    </source>
</evidence>
<dbReference type="PANTHER" id="PTHR43581">
    <property type="entry name" value="ATP/GTP PHOSPHATASE"/>
    <property type="match status" value="1"/>
</dbReference>
<dbReference type="GO" id="GO:0006302">
    <property type="term" value="P:double-strand break repair"/>
    <property type="evidence" value="ECO:0007669"/>
    <property type="project" value="InterPro"/>
</dbReference>
<feature type="domain" description="AAA+ ATPase" evidence="1">
    <location>
        <begin position="46"/>
        <end position="375"/>
    </location>
</feature>
<dbReference type="SUPFAM" id="SSF52540">
    <property type="entry name" value="P-loop containing nucleoside triphosphate hydrolases"/>
    <property type="match status" value="1"/>
</dbReference>
<organism evidence="2 3">
    <name type="scientific">Faecalibacterium prausnitzii</name>
    <dbReference type="NCBI Taxonomy" id="853"/>
    <lineage>
        <taxon>Bacteria</taxon>
        <taxon>Bacillati</taxon>
        <taxon>Bacillota</taxon>
        <taxon>Clostridia</taxon>
        <taxon>Eubacteriales</taxon>
        <taxon>Oscillospiraceae</taxon>
        <taxon>Faecalibacterium</taxon>
    </lineage>
</organism>
<reference evidence="2 3" key="1">
    <citation type="submission" date="2018-08" db="EMBL/GenBank/DDBJ databases">
        <title>A genome reference for cultivated species of the human gut microbiota.</title>
        <authorList>
            <person name="Zou Y."/>
            <person name="Xue W."/>
            <person name="Luo G."/>
        </authorList>
    </citation>
    <scope>NUCLEOTIDE SEQUENCE [LARGE SCALE GENOMIC DNA]</scope>
    <source>
        <strain evidence="2 3">AF31-14AC</strain>
    </source>
</reference>
<dbReference type="CDD" id="cd00267">
    <property type="entry name" value="ABC_ATPase"/>
    <property type="match status" value="1"/>
</dbReference>
<protein>
    <submittedName>
        <fullName evidence="2">ATP-binding protein</fullName>
    </submittedName>
</protein>
<dbReference type="AlphaFoldDB" id="A0A3E2TSY8"/>
<gene>
    <name evidence="2" type="ORF">DWZ25_13900</name>
</gene>
<accession>A0A3E2TSY8</accession>
<dbReference type="GO" id="GO:0016887">
    <property type="term" value="F:ATP hydrolysis activity"/>
    <property type="evidence" value="ECO:0007669"/>
    <property type="project" value="InterPro"/>
</dbReference>
<dbReference type="InterPro" id="IPR051396">
    <property type="entry name" value="Bact_Antivir_Def_Nuclease"/>
</dbReference>
<dbReference type="InterPro" id="IPR027417">
    <property type="entry name" value="P-loop_NTPase"/>
</dbReference>
<name>A0A3E2TSY8_9FIRM</name>
<keyword evidence="2" id="KW-0067">ATP-binding</keyword>
<proteinExistence type="predicted"/>
<keyword evidence="2" id="KW-0547">Nucleotide-binding</keyword>
<dbReference type="PANTHER" id="PTHR43581:SF2">
    <property type="entry name" value="EXCINUCLEASE ATPASE SUBUNIT"/>
    <property type="match status" value="1"/>
</dbReference>
<dbReference type="InterPro" id="IPR038729">
    <property type="entry name" value="Rad50/SbcC_AAA"/>
</dbReference>
<dbReference type="Gene3D" id="3.40.50.300">
    <property type="entry name" value="P-loop containing nucleotide triphosphate hydrolases"/>
    <property type="match status" value="1"/>
</dbReference>
<dbReference type="Pfam" id="PF13476">
    <property type="entry name" value="AAA_23"/>
    <property type="match status" value="1"/>
</dbReference>
<evidence type="ECO:0000313" key="2">
    <source>
        <dbReference type="EMBL" id="RGB82093.1"/>
    </source>
</evidence>
<dbReference type="GO" id="GO:0005524">
    <property type="term" value="F:ATP binding"/>
    <property type="evidence" value="ECO:0007669"/>
    <property type="project" value="UniProtKB-KW"/>
</dbReference>
<evidence type="ECO:0000313" key="3">
    <source>
        <dbReference type="Proteomes" id="UP000260782"/>
    </source>
</evidence>